<evidence type="ECO:0000256" key="2">
    <source>
        <dbReference type="ARBA" id="ARBA00009919"/>
    </source>
</evidence>
<protein>
    <submittedName>
        <fullName evidence="5">Adenylyltransferase and sulfurtransferase</fullName>
    </submittedName>
</protein>
<gene>
    <name evidence="5" type="ORF">SAMN05421749_101104</name>
</gene>
<sequence length="256" mass="28322">MNESAPAQLKDEELHLYSRHILLDEWDIDAQQNLKNSHVLIIGAGGLGCTSSEMLVRAGVGQITIIDFDKIELSNIQRQIAFDPYQIGQLKVDVLTYHLKSINPLVKVTAIRDKFDHELASQLSDHFDLVLDGCDNFATRYAVNQFCVARNTPLLTAAAIGLEGQLMMLKSAPCYHCVFPQSSHENPDERRCANSGVLTTTPAVMASLQAHHALLYLGLDKSPLLNKLLLWDGINMQQRLVKVSADPSCPVCQSSE</sequence>
<dbReference type="GO" id="GO:0016779">
    <property type="term" value="F:nucleotidyltransferase activity"/>
    <property type="evidence" value="ECO:0007669"/>
    <property type="project" value="UniProtKB-KW"/>
</dbReference>
<dbReference type="SUPFAM" id="SSF69572">
    <property type="entry name" value="Activating enzymes of the ubiquitin-like proteins"/>
    <property type="match status" value="1"/>
</dbReference>
<proteinExistence type="inferred from homology"/>
<dbReference type="PRINTS" id="PR01849">
    <property type="entry name" value="UBIQUITINACT"/>
</dbReference>
<dbReference type="InterPro" id="IPR035985">
    <property type="entry name" value="Ubiquitin-activating_enz"/>
</dbReference>
<feature type="domain" description="THIF-type NAD/FAD binding fold" evidence="4">
    <location>
        <begin position="17"/>
        <end position="251"/>
    </location>
</feature>
<evidence type="ECO:0000313" key="5">
    <source>
        <dbReference type="EMBL" id="SDB82489.1"/>
    </source>
</evidence>
<dbReference type="FunFam" id="3.40.50.720:FF:000080">
    <property type="entry name" value="Thiazole biosynthesis adenylyltransferase ThiF"/>
    <property type="match status" value="1"/>
</dbReference>
<reference evidence="6" key="1">
    <citation type="submission" date="2016-09" db="EMBL/GenBank/DDBJ databases">
        <authorList>
            <person name="Varghese N."/>
            <person name="Submissions S."/>
        </authorList>
    </citation>
    <scope>NUCLEOTIDE SEQUENCE [LARGE SCALE GENOMIC DNA]</scope>
    <source>
        <strain evidence="6">ANC 3699</strain>
    </source>
</reference>
<dbReference type="OrthoDB" id="9804286at2"/>
<dbReference type="PANTHER" id="PTHR10953">
    <property type="entry name" value="UBIQUITIN-ACTIVATING ENZYME E1"/>
    <property type="match status" value="1"/>
</dbReference>
<dbReference type="Proteomes" id="UP000242317">
    <property type="component" value="Unassembled WGS sequence"/>
</dbReference>
<keyword evidence="6" id="KW-1185">Reference proteome</keyword>
<accession>A0A1G6GKQ1</accession>
<dbReference type="GO" id="GO:0005829">
    <property type="term" value="C:cytosol"/>
    <property type="evidence" value="ECO:0007669"/>
    <property type="project" value="TreeGrafter"/>
</dbReference>
<evidence type="ECO:0000256" key="1">
    <source>
        <dbReference type="ARBA" id="ARBA00005673"/>
    </source>
</evidence>
<organism evidence="5 6">
    <name type="scientific">Acinetobacter marinus</name>
    <dbReference type="NCBI Taxonomy" id="281375"/>
    <lineage>
        <taxon>Bacteria</taxon>
        <taxon>Pseudomonadati</taxon>
        <taxon>Pseudomonadota</taxon>
        <taxon>Gammaproteobacteria</taxon>
        <taxon>Moraxellales</taxon>
        <taxon>Moraxellaceae</taxon>
        <taxon>Acinetobacter</taxon>
    </lineage>
</organism>
<dbReference type="EMBL" id="FMYK01000001">
    <property type="protein sequence ID" value="SDB82489.1"/>
    <property type="molecule type" value="Genomic_DNA"/>
</dbReference>
<comment type="similarity">
    <text evidence="2">Belongs to the HesA/MoeB/ThiF family.</text>
</comment>
<comment type="similarity">
    <text evidence="1">Belongs to the ubiquitin-activating E1 family.</text>
</comment>
<dbReference type="Pfam" id="PF00899">
    <property type="entry name" value="ThiF"/>
    <property type="match status" value="1"/>
</dbReference>
<dbReference type="InterPro" id="IPR000594">
    <property type="entry name" value="ThiF_NAD_FAD-bd"/>
</dbReference>
<dbReference type="CDD" id="cd00757">
    <property type="entry name" value="ThiF_MoeB_HesA_family"/>
    <property type="match status" value="1"/>
</dbReference>
<dbReference type="RefSeq" id="WP_092614472.1">
    <property type="nucleotide sequence ID" value="NZ_FMYK01000001.1"/>
</dbReference>
<keyword evidence="5" id="KW-0548">Nucleotidyltransferase</keyword>
<dbReference type="GO" id="GO:0004792">
    <property type="term" value="F:thiosulfate-cyanide sulfurtransferase activity"/>
    <property type="evidence" value="ECO:0007669"/>
    <property type="project" value="TreeGrafter"/>
</dbReference>
<name>A0A1G6GKQ1_9GAMM</name>
<keyword evidence="5" id="KW-0808">Transferase</keyword>
<comment type="pathway">
    <text evidence="3">Protein modification.</text>
</comment>
<evidence type="ECO:0000256" key="3">
    <source>
        <dbReference type="ARBA" id="ARBA00043952"/>
    </source>
</evidence>
<evidence type="ECO:0000259" key="4">
    <source>
        <dbReference type="Pfam" id="PF00899"/>
    </source>
</evidence>
<evidence type="ECO:0000313" key="6">
    <source>
        <dbReference type="Proteomes" id="UP000242317"/>
    </source>
</evidence>
<dbReference type="GO" id="GO:0008146">
    <property type="term" value="F:sulfotransferase activity"/>
    <property type="evidence" value="ECO:0007669"/>
    <property type="project" value="TreeGrafter"/>
</dbReference>
<dbReference type="InterPro" id="IPR045886">
    <property type="entry name" value="ThiF/MoeB/HesA"/>
</dbReference>
<dbReference type="Gene3D" id="3.40.50.720">
    <property type="entry name" value="NAD(P)-binding Rossmann-like Domain"/>
    <property type="match status" value="1"/>
</dbReference>
<dbReference type="PANTHER" id="PTHR10953:SF102">
    <property type="entry name" value="ADENYLYLTRANSFERASE AND SULFURTRANSFERASE MOCS3"/>
    <property type="match status" value="1"/>
</dbReference>
<dbReference type="InterPro" id="IPR000011">
    <property type="entry name" value="UBQ/SUMO-activ_enz_E1-like"/>
</dbReference>
<dbReference type="AlphaFoldDB" id="A0A1G6GKQ1"/>
<dbReference type="GO" id="GO:0008641">
    <property type="term" value="F:ubiquitin-like modifier activating enzyme activity"/>
    <property type="evidence" value="ECO:0007669"/>
    <property type="project" value="InterPro"/>
</dbReference>